<protein>
    <submittedName>
        <fullName evidence="1">Uncharacterized protein</fullName>
    </submittedName>
</protein>
<evidence type="ECO:0000313" key="1">
    <source>
        <dbReference type="EMBL" id="MED6200625.1"/>
    </source>
</evidence>
<name>A0ABU6XT53_9FABA</name>
<organism evidence="1 2">
    <name type="scientific">Stylosanthes scabra</name>
    <dbReference type="NCBI Taxonomy" id="79078"/>
    <lineage>
        <taxon>Eukaryota</taxon>
        <taxon>Viridiplantae</taxon>
        <taxon>Streptophyta</taxon>
        <taxon>Embryophyta</taxon>
        <taxon>Tracheophyta</taxon>
        <taxon>Spermatophyta</taxon>
        <taxon>Magnoliopsida</taxon>
        <taxon>eudicotyledons</taxon>
        <taxon>Gunneridae</taxon>
        <taxon>Pentapetalae</taxon>
        <taxon>rosids</taxon>
        <taxon>fabids</taxon>
        <taxon>Fabales</taxon>
        <taxon>Fabaceae</taxon>
        <taxon>Papilionoideae</taxon>
        <taxon>50 kb inversion clade</taxon>
        <taxon>dalbergioids sensu lato</taxon>
        <taxon>Dalbergieae</taxon>
        <taxon>Pterocarpus clade</taxon>
        <taxon>Stylosanthes</taxon>
    </lineage>
</organism>
<sequence>MTTARSRLCAPMSAPLRQLSELVKGDRAPAHLRRRVCTVASGAKIIRAKMEFPSFRVRAQPLLQALLDPINGRTAEDTKGTPPLGSISSFRNPELNLFATLERPSIKDRSVRVEN</sequence>
<gene>
    <name evidence="1" type="ORF">PIB30_087064</name>
</gene>
<dbReference type="EMBL" id="JASCZI010212966">
    <property type="protein sequence ID" value="MED6200625.1"/>
    <property type="molecule type" value="Genomic_DNA"/>
</dbReference>
<dbReference type="Proteomes" id="UP001341840">
    <property type="component" value="Unassembled WGS sequence"/>
</dbReference>
<keyword evidence="2" id="KW-1185">Reference proteome</keyword>
<evidence type="ECO:0000313" key="2">
    <source>
        <dbReference type="Proteomes" id="UP001341840"/>
    </source>
</evidence>
<proteinExistence type="predicted"/>
<comment type="caution">
    <text evidence="1">The sequence shown here is derived from an EMBL/GenBank/DDBJ whole genome shotgun (WGS) entry which is preliminary data.</text>
</comment>
<accession>A0ABU6XT53</accession>
<reference evidence="1 2" key="1">
    <citation type="journal article" date="2023" name="Plants (Basel)">
        <title>Bridging the Gap: Combining Genomics and Transcriptomics Approaches to Understand Stylosanthes scabra, an Orphan Legume from the Brazilian Caatinga.</title>
        <authorList>
            <person name="Ferreira-Neto J.R.C."/>
            <person name="da Silva M.D."/>
            <person name="Binneck E."/>
            <person name="de Melo N.F."/>
            <person name="da Silva R.H."/>
            <person name="de Melo A.L.T.M."/>
            <person name="Pandolfi V."/>
            <person name="Bustamante F.O."/>
            <person name="Brasileiro-Vidal A.C."/>
            <person name="Benko-Iseppon A.M."/>
        </authorList>
    </citation>
    <scope>NUCLEOTIDE SEQUENCE [LARGE SCALE GENOMIC DNA]</scope>
    <source>
        <tissue evidence="1">Leaves</tissue>
    </source>
</reference>